<dbReference type="AlphaFoldDB" id="U1FU04"/>
<dbReference type="EMBL" id="KE721523">
    <property type="protein sequence ID" value="ERF68247.1"/>
    <property type="molecule type" value="Genomic_DNA"/>
</dbReference>
<accession>U1FU04</accession>
<dbReference type="HOGENOM" id="CLU_1517858_0_0_1"/>
<dbReference type="OrthoDB" id="10419456at2759"/>
<name>U1FU04_ENDPU</name>
<dbReference type="GeneID" id="19237753"/>
<dbReference type="RefSeq" id="XP_007806022.1">
    <property type="nucleotide sequence ID" value="XM_007807831.1"/>
</dbReference>
<reference evidence="2" key="1">
    <citation type="journal article" date="2014" name="BMC Genomics">
        <title>Genome characteristics reveal the impact of lichenization on lichen-forming fungus Endocarpon pusillum Hedwig (Verrucariales, Ascomycota).</title>
        <authorList>
            <person name="Wang Y.-Y."/>
            <person name="Liu B."/>
            <person name="Zhang X.-Y."/>
            <person name="Zhou Q.-M."/>
            <person name="Zhang T."/>
            <person name="Li H."/>
            <person name="Yu Y.-F."/>
            <person name="Zhang X.-L."/>
            <person name="Hao X.-Y."/>
            <person name="Wang M."/>
            <person name="Wang L."/>
            <person name="Wei J.-C."/>
        </authorList>
    </citation>
    <scope>NUCLEOTIDE SEQUENCE [LARGE SCALE GENOMIC DNA]</scope>
    <source>
        <strain evidence="2">Z07020 / HMAS-L-300199</strain>
    </source>
</reference>
<evidence type="ECO:0000313" key="2">
    <source>
        <dbReference type="Proteomes" id="UP000019373"/>
    </source>
</evidence>
<proteinExistence type="predicted"/>
<evidence type="ECO:0000313" key="1">
    <source>
        <dbReference type="EMBL" id="ERF68247.1"/>
    </source>
</evidence>
<sequence>MAVPRVVPAEDIERTRKAIEQVEIAVWAADFVLQNYEQVAAQYPHVTQIIGLLMGSAASTNIHSIGRLQDFVSKLKKTRIGSIDGFYTERHILKFCTNDLESSEGISVRFATYDTMSPADLVAETQLGGDTIIMSRSTYEKPSGRYLWMFAWRTTIYHRIFRSISHNFLETRRAGTL</sequence>
<gene>
    <name evidence="1" type="ORF">EPUS_02703</name>
</gene>
<keyword evidence="2" id="KW-1185">Reference proteome</keyword>
<dbReference type="Proteomes" id="UP000019373">
    <property type="component" value="Unassembled WGS sequence"/>
</dbReference>
<protein>
    <submittedName>
        <fullName evidence="1">Uncharacterized protein</fullName>
    </submittedName>
</protein>
<organism evidence="1 2">
    <name type="scientific">Endocarpon pusillum (strain Z07020 / HMAS-L-300199)</name>
    <name type="common">Lichen-forming fungus</name>
    <dbReference type="NCBI Taxonomy" id="1263415"/>
    <lineage>
        <taxon>Eukaryota</taxon>
        <taxon>Fungi</taxon>
        <taxon>Dikarya</taxon>
        <taxon>Ascomycota</taxon>
        <taxon>Pezizomycotina</taxon>
        <taxon>Eurotiomycetes</taxon>
        <taxon>Chaetothyriomycetidae</taxon>
        <taxon>Verrucariales</taxon>
        <taxon>Verrucariaceae</taxon>
        <taxon>Endocarpon</taxon>
    </lineage>
</organism>